<dbReference type="SUPFAM" id="SSF53383">
    <property type="entry name" value="PLP-dependent transferases"/>
    <property type="match status" value="2"/>
</dbReference>
<dbReference type="InterPro" id="IPR015421">
    <property type="entry name" value="PyrdxlP-dep_Trfase_major"/>
</dbReference>
<dbReference type="Gene3D" id="3.90.1150.10">
    <property type="entry name" value="Aspartate Aminotransferase, domain 1"/>
    <property type="match status" value="1"/>
</dbReference>
<dbReference type="Gene3D" id="3.40.640.10">
    <property type="entry name" value="Type I PLP-dependent aspartate aminotransferase-like (Major domain)"/>
    <property type="match status" value="2"/>
</dbReference>
<proteinExistence type="predicted"/>
<keyword evidence="4" id="KW-1185">Reference proteome</keyword>
<evidence type="ECO:0000259" key="2">
    <source>
        <dbReference type="Pfam" id="PF00266"/>
    </source>
</evidence>
<comment type="caution">
    <text evidence="3">The sequence shown here is derived from an EMBL/GenBank/DDBJ whole genome shotgun (WGS) entry which is preliminary data.</text>
</comment>
<dbReference type="InterPro" id="IPR014729">
    <property type="entry name" value="Rossmann-like_a/b/a_fold"/>
</dbReference>
<dbReference type="AlphaFoldDB" id="A0A836CNZ6"/>
<sequence length="956" mass="103397">MERPTDAERTFEFLEPKCASKPSDEHVRSYQEANGDSIVKICHQHYESVALWSDAAATIRRELVGRLSPFMSPYGQMPLVYADWTATGRSLASIESYIANEVMPMYGNTHTTTSITGSQSTCFQHEARQLVAEYVNAKITGRASEDCVLFTGNGATAAVAKLVQALGLCQQLPPGTPRNQRPVVFVGPWEHHSNLLPWRESCAEVVMLRDTAWSRRGEGEGEGAGVDMEHLERVLVEYAGRPLAVGAFSAASNVTGVTCDTDAISGAHHVRFEYTFGVQRNVTGVTCDTDALSALLHRHGALACWDCATAAPHMRVNMNPVVVGADQSLVYKDAIFMSGHKFVGGPGTPGVLVVKRRLLANAVPTVPGGGSVFFVTPTDHRFLRNREEREEAGSPDLLGVVRLGLAMRLQQQLCALRIESCSAKTPPLPLPPPPAAAAAAAAATDAPQPPRRAATGGRLPILSFLIRCGSGGSGGAQQQQQRRGARPLFLHYNFVCALLNDLFGVQARGGCACAGPYAQRLLGLSASAVRALETQLLLKHELLRPGFTRLSLAFFNSEAEVDHILSAVHFVADKGALFLPQYRMNHRTGEWKHVTRANRFPERRWLGNFNFLAAASLRNGATSHPTMAAPAGGCTMNDAAERELLQGVQSAAMAKAQLLERAADINGSAQRPAIAGAVATAGLANHDSLLTAEGEALRWFAYPWERLGGGSGGDAAGVDTVEAVVDPSRYFYTSSQVQAELGWEDSVEWSMIEEGDRLCLGLSGGKDSLALLHVLLDLQRRAPLQRRVLTLKRRLLTVHGIPLPTGSSSISILLLYVAIVCSNAGDTLLTLVRFELACATVDPQTASFDPSPLKPYMAALGVNYHYLSDAIVERARAKLQGDSLCAFCSRAKRGLLYTCCRDNGYNKLVLAQHLDDLAESFMMSFLHNGQTRTMKANYLNDAGDVSIIRPLIYTRE</sequence>
<protein>
    <submittedName>
        <fullName evidence="3">Pyridoxal phosphate-dependent transferase</fullName>
    </submittedName>
</protein>
<dbReference type="Pfam" id="PF00266">
    <property type="entry name" value="Aminotran_5"/>
    <property type="match status" value="2"/>
</dbReference>
<gene>
    <name evidence="3" type="ORF">JKP88DRAFT_266302</name>
</gene>
<dbReference type="EMBL" id="JAFCMP010000009">
    <property type="protein sequence ID" value="KAG5192248.1"/>
    <property type="molecule type" value="Genomic_DNA"/>
</dbReference>
<organism evidence="3 4">
    <name type="scientific">Tribonema minus</name>
    <dbReference type="NCBI Taxonomy" id="303371"/>
    <lineage>
        <taxon>Eukaryota</taxon>
        <taxon>Sar</taxon>
        <taxon>Stramenopiles</taxon>
        <taxon>Ochrophyta</taxon>
        <taxon>PX clade</taxon>
        <taxon>Xanthophyceae</taxon>
        <taxon>Tribonematales</taxon>
        <taxon>Tribonemataceae</taxon>
        <taxon>Tribonema</taxon>
    </lineage>
</organism>
<dbReference type="Proteomes" id="UP000664859">
    <property type="component" value="Unassembled WGS sequence"/>
</dbReference>
<dbReference type="Gene3D" id="3.40.50.620">
    <property type="entry name" value="HUPs"/>
    <property type="match status" value="1"/>
</dbReference>
<evidence type="ECO:0000313" key="4">
    <source>
        <dbReference type="Proteomes" id="UP000664859"/>
    </source>
</evidence>
<dbReference type="PANTHER" id="PTHR43686">
    <property type="entry name" value="SULFURTRANSFERASE-RELATED"/>
    <property type="match status" value="1"/>
</dbReference>
<accession>A0A836CNZ6</accession>
<dbReference type="GO" id="GO:0016740">
    <property type="term" value="F:transferase activity"/>
    <property type="evidence" value="ECO:0007669"/>
    <property type="project" value="UniProtKB-KW"/>
</dbReference>
<evidence type="ECO:0000313" key="3">
    <source>
        <dbReference type="EMBL" id="KAG5192248.1"/>
    </source>
</evidence>
<feature type="non-terminal residue" evidence="3">
    <location>
        <position position="956"/>
    </location>
</feature>
<name>A0A836CNZ6_9STRA</name>
<evidence type="ECO:0000256" key="1">
    <source>
        <dbReference type="SAM" id="MobiDB-lite"/>
    </source>
</evidence>
<dbReference type="InterPro" id="IPR000192">
    <property type="entry name" value="Aminotrans_V_dom"/>
</dbReference>
<feature type="compositionally biased region" description="Low complexity" evidence="1">
    <location>
        <begin position="436"/>
        <end position="454"/>
    </location>
</feature>
<dbReference type="OrthoDB" id="420046at2759"/>
<feature type="domain" description="Aminotransferase class V" evidence="2">
    <location>
        <begin position="279"/>
        <end position="418"/>
    </location>
</feature>
<keyword evidence="3" id="KW-0808">Transferase</keyword>
<dbReference type="InterPro" id="IPR015424">
    <property type="entry name" value="PyrdxlP-dep_Trfase"/>
</dbReference>
<reference evidence="3" key="1">
    <citation type="submission" date="2021-02" db="EMBL/GenBank/DDBJ databases">
        <title>First Annotated Genome of the Yellow-green Alga Tribonema minus.</title>
        <authorList>
            <person name="Mahan K.M."/>
        </authorList>
    </citation>
    <scope>NUCLEOTIDE SEQUENCE</scope>
    <source>
        <strain evidence="3">UTEX B ZZ1240</strain>
    </source>
</reference>
<feature type="domain" description="Aminotransferase class V" evidence="2">
    <location>
        <begin position="80"/>
        <end position="265"/>
    </location>
</feature>
<dbReference type="SUPFAM" id="SSF52402">
    <property type="entry name" value="Adenine nucleotide alpha hydrolases-like"/>
    <property type="match status" value="1"/>
</dbReference>
<dbReference type="PANTHER" id="PTHR43686:SF1">
    <property type="entry name" value="AMINOTRAN_5 DOMAIN-CONTAINING PROTEIN"/>
    <property type="match status" value="1"/>
</dbReference>
<feature type="region of interest" description="Disordered" evidence="1">
    <location>
        <begin position="427"/>
        <end position="454"/>
    </location>
</feature>
<dbReference type="InterPro" id="IPR015422">
    <property type="entry name" value="PyrdxlP-dep_Trfase_small"/>
</dbReference>